<accession>A0AAV7NAJ2</accession>
<reference evidence="1" key="1">
    <citation type="journal article" date="2022" name="bioRxiv">
        <title>Sequencing and chromosome-scale assembly of the giantPleurodeles waltlgenome.</title>
        <authorList>
            <person name="Brown T."/>
            <person name="Elewa A."/>
            <person name="Iarovenko S."/>
            <person name="Subramanian E."/>
            <person name="Araus A.J."/>
            <person name="Petzold A."/>
            <person name="Susuki M."/>
            <person name="Suzuki K.-i.T."/>
            <person name="Hayashi T."/>
            <person name="Toyoda A."/>
            <person name="Oliveira C."/>
            <person name="Osipova E."/>
            <person name="Leigh N.D."/>
            <person name="Simon A."/>
            <person name="Yun M.H."/>
        </authorList>
    </citation>
    <scope>NUCLEOTIDE SEQUENCE</scope>
    <source>
        <strain evidence="1">20211129_DDA</strain>
        <tissue evidence="1">Liver</tissue>
    </source>
</reference>
<dbReference type="EMBL" id="JANPWB010000012">
    <property type="protein sequence ID" value="KAJ1113063.1"/>
    <property type="molecule type" value="Genomic_DNA"/>
</dbReference>
<keyword evidence="2" id="KW-1185">Reference proteome</keyword>
<sequence>MDGQSGGQGCLPQSSRCLRLESGTVRWMVSPGARDVYLSPHGVCDYSPVLCDGWSVRGPGMSTSVLTVSATRVRYCAMDGQSGGQGCLPQSSRCLRLESGTVRWMVSPGARDVYLSPHGVCDYSPVLCDGWSVRGPGMSTSVLTVSATRVRYCAMDGQSGGQGCLPQSSRCLRLESGTVRWMVSPEDVKYITAGAVAPPAGRAAQCPRLS</sequence>
<evidence type="ECO:0000313" key="1">
    <source>
        <dbReference type="EMBL" id="KAJ1113063.1"/>
    </source>
</evidence>
<protein>
    <submittedName>
        <fullName evidence="1">Uncharacterized protein</fullName>
    </submittedName>
</protein>
<name>A0AAV7NAJ2_PLEWA</name>
<evidence type="ECO:0000313" key="2">
    <source>
        <dbReference type="Proteomes" id="UP001066276"/>
    </source>
</evidence>
<organism evidence="1 2">
    <name type="scientific">Pleurodeles waltl</name>
    <name type="common">Iberian ribbed newt</name>
    <dbReference type="NCBI Taxonomy" id="8319"/>
    <lineage>
        <taxon>Eukaryota</taxon>
        <taxon>Metazoa</taxon>
        <taxon>Chordata</taxon>
        <taxon>Craniata</taxon>
        <taxon>Vertebrata</taxon>
        <taxon>Euteleostomi</taxon>
        <taxon>Amphibia</taxon>
        <taxon>Batrachia</taxon>
        <taxon>Caudata</taxon>
        <taxon>Salamandroidea</taxon>
        <taxon>Salamandridae</taxon>
        <taxon>Pleurodelinae</taxon>
        <taxon>Pleurodeles</taxon>
    </lineage>
</organism>
<gene>
    <name evidence="1" type="ORF">NDU88_001322</name>
</gene>
<proteinExistence type="predicted"/>
<comment type="caution">
    <text evidence="1">The sequence shown here is derived from an EMBL/GenBank/DDBJ whole genome shotgun (WGS) entry which is preliminary data.</text>
</comment>
<dbReference type="AlphaFoldDB" id="A0AAV7NAJ2"/>
<dbReference type="Proteomes" id="UP001066276">
    <property type="component" value="Chromosome 8"/>
</dbReference>